<dbReference type="InterPro" id="IPR037401">
    <property type="entry name" value="SnoaL-like"/>
</dbReference>
<comment type="caution">
    <text evidence="3">The sequence shown here is derived from an EMBL/GenBank/DDBJ whole genome shotgun (WGS) entry which is preliminary data.</text>
</comment>
<feature type="domain" description="SnoaL-like" evidence="2">
    <location>
        <begin position="97"/>
        <end position="200"/>
    </location>
</feature>
<dbReference type="InterPro" id="IPR032710">
    <property type="entry name" value="NTF2-like_dom_sf"/>
</dbReference>
<gene>
    <name evidence="3" type="ORF">RDB_LOCUS194941</name>
</gene>
<sequence>MDYPAAYVRSVGFDSNPHPPKPRKALPPASLWTNSHPITSTMSLEDQVTQLRAEMTSLKGEVELLRAERDVARMLNQCVYIHDQAFSPILRKSEELDRQWEELFTEDGVCDSFGVHTTREGKAEWIRGVLSRHGNIVGMQMVTSNVLIDVLDDGVTANARTSAITTIAGEGQAIRDHYRTTGYYTYRLRKVQGQWKIAHLKWHGVGL</sequence>
<dbReference type="Gene3D" id="3.10.450.50">
    <property type="match status" value="1"/>
</dbReference>
<dbReference type="SUPFAM" id="SSF54427">
    <property type="entry name" value="NTF2-like"/>
    <property type="match status" value="1"/>
</dbReference>
<protein>
    <recommendedName>
        <fullName evidence="2">SnoaL-like domain-containing protein</fullName>
    </recommendedName>
</protein>
<evidence type="ECO:0000313" key="3">
    <source>
        <dbReference type="EMBL" id="CAE6539959.1"/>
    </source>
</evidence>
<dbReference type="EMBL" id="CAJMWT010009821">
    <property type="protein sequence ID" value="CAE6539959.1"/>
    <property type="molecule type" value="Genomic_DNA"/>
</dbReference>
<organism evidence="3 4">
    <name type="scientific">Rhizoctonia solani</name>
    <dbReference type="NCBI Taxonomy" id="456999"/>
    <lineage>
        <taxon>Eukaryota</taxon>
        <taxon>Fungi</taxon>
        <taxon>Dikarya</taxon>
        <taxon>Basidiomycota</taxon>
        <taxon>Agaricomycotina</taxon>
        <taxon>Agaricomycetes</taxon>
        <taxon>Cantharellales</taxon>
        <taxon>Ceratobasidiaceae</taxon>
        <taxon>Rhizoctonia</taxon>
    </lineage>
</organism>
<dbReference type="Proteomes" id="UP000663843">
    <property type="component" value="Unassembled WGS sequence"/>
</dbReference>
<proteinExistence type="predicted"/>
<evidence type="ECO:0000259" key="2">
    <source>
        <dbReference type="Pfam" id="PF13577"/>
    </source>
</evidence>
<reference evidence="3" key="1">
    <citation type="submission" date="2021-01" db="EMBL/GenBank/DDBJ databases">
        <authorList>
            <person name="Kaushik A."/>
        </authorList>
    </citation>
    <scope>NUCLEOTIDE SEQUENCE</scope>
    <source>
        <strain evidence="3">AG2-2IIIB</strain>
    </source>
</reference>
<evidence type="ECO:0000313" key="4">
    <source>
        <dbReference type="Proteomes" id="UP000663843"/>
    </source>
</evidence>
<dbReference type="AlphaFoldDB" id="A0A8H3DVX9"/>
<dbReference type="Pfam" id="PF13577">
    <property type="entry name" value="SnoaL_4"/>
    <property type="match status" value="1"/>
</dbReference>
<name>A0A8H3DVX9_9AGAM</name>
<keyword evidence="1" id="KW-0175">Coiled coil</keyword>
<accession>A0A8H3DVX9</accession>
<feature type="coiled-coil region" evidence="1">
    <location>
        <begin position="41"/>
        <end position="68"/>
    </location>
</feature>
<evidence type="ECO:0000256" key="1">
    <source>
        <dbReference type="SAM" id="Coils"/>
    </source>
</evidence>